<gene>
    <name evidence="2" type="ORF">H8696_08980</name>
</gene>
<dbReference type="SUPFAM" id="SSF51658">
    <property type="entry name" value="Xylose isomerase-like"/>
    <property type="match status" value="1"/>
</dbReference>
<feature type="domain" description="Xylose isomerase-like TIM barrel" evidence="1">
    <location>
        <begin position="21"/>
        <end position="311"/>
    </location>
</feature>
<organism evidence="2 3">
    <name type="scientific">Gehongia tenuis</name>
    <dbReference type="NCBI Taxonomy" id="2763655"/>
    <lineage>
        <taxon>Bacteria</taxon>
        <taxon>Bacillati</taxon>
        <taxon>Bacillota</taxon>
        <taxon>Clostridia</taxon>
        <taxon>Christensenellales</taxon>
        <taxon>Christensenellaceae</taxon>
        <taxon>Gehongia</taxon>
    </lineage>
</organism>
<protein>
    <submittedName>
        <fullName evidence="2">Sugar phosphate isomerase/epimerase</fullName>
    </submittedName>
</protein>
<name>A0A926HQ90_9FIRM</name>
<dbReference type="PANTHER" id="PTHR12110">
    <property type="entry name" value="HYDROXYPYRUVATE ISOMERASE"/>
    <property type="match status" value="1"/>
</dbReference>
<dbReference type="InterPro" id="IPR036237">
    <property type="entry name" value="Xyl_isomerase-like_sf"/>
</dbReference>
<accession>A0A926HQ90</accession>
<dbReference type="AlphaFoldDB" id="A0A926HQ90"/>
<dbReference type="PANTHER" id="PTHR12110:SF21">
    <property type="entry name" value="XYLOSE ISOMERASE-LIKE TIM BARREL DOMAIN-CONTAINING PROTEIN"/>
    <property type="match status" value="1"/>
</dbReference>
<keyword evidence="2" id="KW-0413">Isomerase</keyword>
<dbReference type="Proteomes" id="UP000623172">
    <property type="component" value="Unassembled WGS sequence"/>
</dbReference>
<sequence>MKLGVLSAALADMTMEEMFQYFNKIGVDAVELGSGGFPGKAHVNPAELLKNPSDIDKIGELAKKYNIHIAALACHGNPVHPTKEIAEAYHRDMEEAILVAERLGIKRIVGFSGCPGTDPDGKMPSWVVCAWPDDYPKVLEYQWNDVLIPYWEKMGKYAMDHGIEQIAFEMHPGFCVYNPETCLRLRDAVGPILGANLDPSHLFWQGIDILAAIRTLGDAGALYHFHAKDTKIDAINCAQNGVLDTKNLADERHRSWIFRTIGYGHDMQIWRDIISNLRMVGYDDVISIEHEDALMSPTEGLEKAVAFMKQCLIYEDRGVAFWA</sequence>
<dbReference type="InterPro" id="IPR050312">
    <property type="entry name" value="IolE/XylAMocC-like"/>
</dbReference>
<evidence type="ECO:0000259" key="1">
    <source>
        <dbReference type="Pfam" id="PF01261"/>
    </source>
</evidence>
<dbReference type="EMBL" id="JACRSR010000003">
    <property type="protein sequence ID" value="MBC8531978.1"/>
    <property type="molecule type" value="Genomic_DNA"/>
</dbReference>
<dbReference type="Gene3D" id="3.20.20.150">
    <property type="entry name" value="Divalent-metal-dependent TIM barrel enzymes"/>
    <property type="match status" value="1"/>
</dbReference>
<dbReference type="Pfam" id="PF01261">
    <property type="entry name" value="AP_endonuc_2"/>
    <property type="match status" value="1"/>
</dbReference>
<dbReference type="GO" id="GO:0016853">
    <property type="term" value="F:isomerase activity"/>
    <property type="evidence" value="ECO:0007669"/>
    <property type="project" value="UniProtKB-KW"/>
</dbReference>
<reference evidence="2" key="1">
    <citation type="submission" date="2020-08" db="EMBL/GenBank/DDBJ databases">
        <title>Genome public.</title>
        <authorList>
            <person name="Liu C."/>
            <person name="Sun Q."/>
        </authorList>
    </citation>
    <scope>NUCLEOTIDE SEQUENCE</scope>
    <source>
        <strain evidence="2">NSJ-53</strain>
    </source>
</reference>
<comment type="caution">
    <text evidence="2">The sequence shown here is derived from an EMBL/GenBank/DDBJ whole genome shotgun (WGS) entry which is preliminary data.</text>
</comment>
<proteinExistence type="predicted"/>
<evidence type="ECO:0000313" key="3">
    <source>
        <dbReference type="Proteomes" id="UP000623172"/>
    </source>
</evidence>
<dbReference type="RefSeq" id="WP_249316867.1">
    <property type="nucleotide sequence ID" value="NZ_JACRSR010000003.1"/>
</dbReference>
<evidence type="ECO:0000313" key="2">
    <source>
        <dbReference type="EMBL" id="MBC8531978.1"/>
    </source>
</evidence>
<dbReference type="InterPro" id="IPR013022">
    <property type="entry name" value="Xyl_isomerase-like_TIM-brl"/>
</dbReference>
<keyword evidence="3" id="KW-1185">Reference proteome</keyword>